<dbReference type="InterPro" id="IPR051490">
    <property type="entry name" value="THEM6_lcsJ_thioesterase"/>
</dbReference>
<dbReference type="Proteomes" id="UP000501058">
    <property type="component" value="Chromosome"/>
</dbReference>
<evidence type="ECO:0000313" key="1">
    <source>
        <dbReference type="EMBL" id="QIK71579.1"/>
    </source>
</evidence>
<protein>
    <submittedName>
        <fullName evidence="1">Thioesterase</fullName>
    </submittedName>
</protein>
<sequence length="180" mass="20584">MNMYLRLLWLFLRHRTRPRLSIWDTARTRFRVSLTDLDALGHMNNGTYLTLMDLGRMDLMLRSGVWRLVSERDWYPVVAGQTISYRRSLNPGQRFDLYTRFLGFVGTWCFMEQTFCVGETVHAQAVVRARFLRKQGGSVDTAELAALIEPAPAGRVVPDWALAWNDATKPPTGFDAAGAR</sequence>
<name>A0A6G7Y4E3_9ACTN</name>
<dbReference type="KEGG" id="prv:G7070_03935"/>
<dbReference type="PANTHER" id="PTHR12475">
    <property type="match status" value="1"/>
</dbReference>
<dbReference type="SUPFAM" id="SSF54637">
    <property type="entry name" value="Thioesterase/thiol ester dehydrase-isomerase"/>
    <property type="match status" value="1"/>
</dbReference>
<dbReference type="PANTHER" id="PTHR12475:SF4">
    <property type="entry name" value="PROTEIN THEM6"/>
    <property type="match status" value="1"/>
</dbReference>
<evidence type="ECO:0000313" key="2">
    <source>
        <dbReference type="Proteomes" id="UP000501058"/>
    </source>
</evidence>
<reference evidence="1 2" key="1">
    <citation type="submission" date="2020-03" db="EMBL/GenBank/DDBJ databases">
        <title>Propioniciclava sp. nov., isolated from Hydrophilus acuminatus.</title>
        <authorList>
            <person name="Hyun D.-W."/>
            <person name="Bae J.-W."/>
        </authorList>
    </citation>
    <scope>NUCLEOTIDE SEQUENCE [LARGE SCALE GENOMIC DNA]</scope>
    <source>
        <strain evidence="1 2">HDW11</strain>
    </source>
</reference>
<dbReference type="Gene3D" id="3.10.129.10">
    <property type="entry name" value="Hotdog Thioesterase"/>
    <property type="match status" value="1"/>
</dbReference>
<proteinExistence type="predicted"/>
<keyword evidence="2" id="KW-1185">Reference proteome</keyword>
<accession>A0A6G7Y4E3</accession>
<organism evidence="1 2">
    <name type="scientific">Propioniciclava coleopterorum</name>
    <dbReference type="NCBI Taxonomy" id="2714937"/>
    <lineage>
        <taxon>Bacteria</taxon>
        <taxon>Bacillati</taxon>
        <taxon>Actinomycetota</taxon>
        <taxon>Actinomycetes</taxon>
        <taxon>Propionibacteriales</taxon>
        <taxon>Propionibacteriaceae</taxon>
        <taxon>Propioniciclava</taxon>
    </lineage>
</organism>
<dbReference type="EMBL" id="CP049865">
    <property type="protein sequence ID" value="QIK71579.1"/>
    <property type="molecule type" value="Genomic_DNA"/>
</dbReference>
<dbReference type="Pfam" id="PF13279">
    <property type="entry name" value="4HBT_2"/>
    <property type="match status" value="1"/>
</dbReference>
<dbReference type="InterPro" id="IPR029069">
    <property type="entry name" value="HotDog_dom_sf"/>
</dbReference>
<gene>
    <name evidence="1" type="ORF">G7070_03935</name>
</gene>
<dbReference type="CDD" id="cd00586">
    <property type="entry name" value="4HBT"/>
    <property type="match status" value="1"/>
</dbReference>
<dbReference type="AlphaFoldDB" id="A0A6G7Y4E3"/>